<evidence type="ECO:0000256" key="3">
    <source>
        <dbReference type="SAM" id="SignalP"/>
    </source>
</evidence>
<feature type="signal peptide" evidence="3">
    <location>
        <begin position="1"/>
        <end position="24"/>
    </location>
</feature>
<evidence type="ECO:0000313" key="4">
    <source>
        <dbReference type="Proteomes" id="UP000035681"/>
    </source>
</evidence>
<feature type="region of interest" description="Disordered" evidence="2">
    <location>
        <begin position="25"/>
        <end position="50"/>
    </location>
</feature>
<evidence type="ECO:0000256" key="1">
    <source>
        <dbReference type="SAM" id="Coils"/>
    </source>
</evidence>
<protein>
    <submittedName>
        <fullName evidence="5">SXP/RAL-2 family protein Ani s 5-like cation-binding domain-containing protein</fullName>
    </submittedName>
</protein>
<keyword evidence="4" id="KW-1185">Reference proteome</keyword>
<keyword evidence="1" id="KW-0175">Coiled coil</keyword>
<reference evidence="5" key="1">
    <citation type="submission" date="2024-02" db="UniProtKB">
        <authorList>
            <consortium name="WormBaseParasite"/>
        </authorList>
    </citation>
    <scope>IDENTIFICATION</scope>
</reference>
<accession>A0AAF5DNC1</accession>
<feature type="coiled-coil region" evidence="1">
    <location>
        <begin position="66"/>
        <end position="100"/>
    </location>
</feature>
<name>A0AAF5DNC1_STRER</name>
<sequence>MHFIKYLAIFAIIALQLTLQGVYSDDSSNQSVQSSEESNGNQEQPVALPQEKSFLKGLKTKFSDKTKKLKNSFDKAKEKMEDLKNKVEDKMKNNKGYRKTVEVKEKVAGKLKDAGKNVKDKFGKMFKKFRN</sequence>
<dbReference type="WBParaSite" id="TCONS_00015607.p1">
    <property type="protein sequence ID" value="TCONS_00015607.p1"/>
    <property type="gene ID" value="XLOC_010170"/>
</dbReference>
<dbReference type="Proteomes" id="UP000035681">
    <property type="component" value="Unplaced"/>
</dbReference>
<organism evidence="4 5">
    <name type="scientific">Strongyloides stercoralis</name>
    <name type="common">Threadworm</name>
    <dbReference type="NCBI Taxonomy" id="6248"/>
    <lineage>
        <taxon>Eukaryota</taxon>
        <taxon>Metazoa</taxon>
        <taxon>Ecdysozoa</taxon>
        <taxon>Nematoda</taxon>
        <taxon>Chromadorea</taxon>
        <taxon>Rhabditida</taxon>
        <taxon>Tylenchina</taxon>
        <taxon>Panagrolaimomorpha</taxon>
        <taxon>Strongyloidoidea</taxon>
        <taxon>Strongyloididae</taxon>
        <taxon>Strongyloides</taxon>
    </lineage>
</organism>
<feature type="compositionally biased region" description="Low complexity" evidence="2">
    <location>
        <begin position="25"/>
        <end position="44"/>
    </location>
</feature>
<keyword evidence="3" id="KW-0732">Signal</keyword>
<proteinExistence type="predicted"/>
<evidence type="ECO:0000313" key="5">
    <source>
        <dbReference type="WBParaSite" id="TCONS_00015607.p1"/>
    </source>
</evidence>
<dbReference type="AlphaFoldDB" id="A0AAF5DNC1"/>
<evidence type="ECO:0000256" key="2">
    <source>
        <dbReference type="SAM" id="MobiDB-lite"/>
    </source>
</evidence>
<feature type="chain" id="PRO_5042204189" evidence="3">
    <location>
        <begin position="25"/>
        <end position="131"/>
    </location>
</feature>